<sequence>MVKQLATAWVGLKVVWGGASGNHQGGATSVSQVAGVPDMAAVCRPREGVTKGTKALTAGLSRRKTPLQPSLQCQTAQFFPVCLWCPSSCLSPKLSGRESDKFVRGPFKELPGAPARSASLSLSSCWFFQPEVMGTSLPGTGTLRRVSGVGGGPLSPQGGPSQPRYPPDFYPPHLGVGPAHPPLSLIPVSIPLLL</sequence>
<evidence type="ECO:0000256" key="1">
    <source>
        <dbReference type="SAM" id="MobiDB-lite"/>
    </source>
</evidence>
<dbReference type="InParanoid" id="A0A7J8ERQ3"/>
<organism evidence="2 3">
    <name type="scientific">Molossus molossus</name>
    <name type="common">Pallas' mastiff bat</name>
    <name type="synonym">Vespertilio molossus</name>
    <dbReference type="NCBI Taxonomy" id="27622"/>
    <lineage>
        <taxon>Eukaryota</taxon>
        <taxon>Metazoa</taxon>
        <taxon>Chordata</taxon>
        <taxon>Craniata</taxon>
        <taxon>Vertebrata</taxon>
        <taxon>Euteleostomi</taxon>
        <taxon>Mammalia</taxon>
        <taxon>Eutheria</taxon>
        <taxon>Laurasiatheria</taxon>
        <taxon>Chiroptera</taxon>
        <taxon>Yangochiroptera</taxon>
        <taxon>Molossidae</taxon>
        <taxon>Molossus</taxon>
    </lineage>
</organism>
<feature type="region of interest" description="Disordered" evidence="1">
    <location>
        <begin position="143"/>
        <end position="164"/>
    </location>
</feature>
<evidence type="ECO:0000313" key="2">
    <source>
        <dbReference type="EMBL" id="KAF6437991.1"/>
    </source>
</evidence>
<reference evidence="2 3" key="1">
    <citation type="journal article" date="2020" name="Nature">
        <title>Six reference-quality genomes reveal evolution of bat adaptations.</title>
        <authorList>
            <person name="Jebb D."/>
            <person name="Huang Z."/>
            <person name="Pippel M."/>
            <person name="Hughes G.M."/>
            <person name="Lavrichenko K."/>
            <person name="Devanna P."/>
            <person name="Winkler S."/>
            <person name="Jermiin L.S."/>
            <person name="Skirmuntt E.C."/>
            <person name="Katzourakis A."/>
            <person name="Burkitt-Gray L."/>
            <person name="Ray D.A."/>
            <person name="Sullivan K.A.M."/>
            <person name="Roscito J.G."/>
            <person name="Kirilenko B.M."/>
            <person name="Davalos L.M."/>
            <person name="Corthals A.P."/>
            <person name="Power M.L."/>
            <person name="Jones G."/>
            <person name="Ransome R.D."/>
            <person name="Dechmann D.K.N."/>
            <person name="Locatelli A.G."/>
            <person name="Puechmaille S.J."/>
            <person name="Fedrigo O."/>
            <person name="Jarvis E.D."/>
            <person name="Hiller M."/>
            <person name="Vernes S.C."/>
            <person name="Myers E.W."/>
            <person name="Teeling E.C."/>
        </authorList>
    </citation>
    <scope>NUCLEOTIDE SEQUENCE [LARGE SCALE GENOMIC DNA]</scope>
    <source>
        <strain evidence="2">MMolMol1</strain>
        <tissue evidence="2">Muscle</tissue>
    </source>
</reference>
<dbReference type="EMBL" id="JACASF010000013">
    <property type="protein sequence ID" value="KAF6437991.1"/>
    <property type="molecule type" value="Genomic_DNA"/>
</dbReference>
<dbReference type="Proteomes" id="UP000550707">
    <property type="component" value="Unassembled WGS sequence"/>
</dbReference>
<protein>
    <submittedName>
        <fullName evidence="2">Uncharacterized protein</fullName>
    </submittedName>
</protein>
<dbReference type="AlphaFoldDB" id="A0A7J8ERQ3"/>
<proteinExistence type="predicted"/>
<keyword evidence="3" id="KW-1185">Reference proteome</keyword>
<gene>
    <name evidence="2" type="ORF">HJG59_008691</name>
</gene>
<name>A0A7J8ERQ3_MOLMO</name>
<evidence type="ECO:0000313" key="3">
    <source>
        <dbReference type="Proteomes" id="UP000550707"/>
    </source>
</evidence>
<comment type="caution">
    <text evidence="2">The sequence shown here is derived from an EMBL/GenBank/DDBJ whole genome shotgun (WGS) entry which is preliminary data.</text>
</comment>
<accession>A0A7J8ERQ3</accession>